<dbReference type="RefSeq" id="WP_220198434.1">
    <property type="nucleotide sequence ID" value="NZ_BNJF01000005.1"/>
</dbReference>
<reference evidence="4" key="1">
    <citation type="submission" date="2020-10" db="EMBL/GenBank/DDBJ databases">
        <title>Taxonomic study of unclassified bacteria belonging to the class Ktedonobacteria.</title>
        <authorList>
            <person name="Yabe S."/>
            <person name="Wang C.M."/>
            <person name="Zheng Y."/>
            <person name="Sakai Y."/>
            <person name="Cavaletti L."/>
            <person name="Monciardini P."/>
            <person name="Donadio S."/>
        </authorList>
    </citation>
    <scope>NUCLEOTIDE SEQUENCE</scope>
    <source>
        <strain evidence="4">SOSP1-1</strain>
    </source>
</reference>
<sequence>MKAVIIPAFGEPEVLKVQEFAEPQPGAGQVVIRVAYAGVNYAETMLRRGGHHQVSLPIVPGLEVAGYVHALGDGVEGLYVGQMVAAFTGMGGYAELVLAPAALTIPFDGVELATAAGFPTIVPTAYDMLVNLARIRKGESVLIHAAAGGVGTIAGQIARELGASQVIGTVGSERKIEYARAFGYDHVLIRDGYESAVRELTGGRGVDVVLESTGEPVRSQSLKLLAPFGRLVIFGSASGDLDNPLGIPREPGAFLAESKSIMGYSIGNLSQSAPELLSATFRQSLELVKSSRVRIDIADILPLEQVSEAHRRLESRDSTGKLILHVS</sequence>
<dbReference type="InterPro" id="IPR011032">
    <property type="entry name" value="GroES-like_sf"/>
</dbReference>
<dbReference type="GO" id="GO:0003960">
    <property type="term" value="F:quinone reductase (NADPH) activity"/>
    <property type="evidence" value="ECO:0007669"/>
    <property type="project" value="TreeGrafter"/>
</dbReference>
<evidence type="ECO:0000313" key="5">
    <source>
        <dbReference type="Proteomes" id="UP000612362"/>
    </source>
</evidence>
<evidence type="ECO:0000256" key="1">
    <source>
        <dbReference type="ARBA" id="ARBA00022857"/>
    </source>
</evidence>
<keyword evidence="1" id="KW-0521">NADP</keyword>
<dbReference type="InterPro" id="IPR013154">
    <property type="entry name" value="ADH-like_N"/>
</dbReference>
<dbReference type="Pfam" id="PF00107">
    <property type="entry name" value="ADH_zinc_N"/>
    <property type="match status" value="1"/>
</dbReference>
<dbReference type="SUPFAM" id="SSF51735">
    <property type="entry name" value="NAD(P)-binding Rossmann-fold domains"/>
    <property type="match status" value="1"/>
</dbReference>
<dbReference type="GO" id="GO:0070402">
    <property type="term" value="F:NADPH binding"/>
    <property type="evidence" value="ECO:0007669"/>
    <property type="project" value="TreeGrafter"/>
</dbReference>
<dbReference type="PROSITE" id="PS01162">
    <property type="entry name" value="QOR_ZETA_CRYSTAL"/>
    <property type="match status" value="1"/>
</dbReference>
<dbReference type="Proteomes" id="UP000612362">
    <property type="component" value="Unassembled WGS sequence"/>
</dbReference>
<organism evidence="4 5">
    <name type="scientific">Ktedonospora formicarum</name>
    <dbReference type="NCBI Taxonomy" id="2778364"/>
    <lineage>
        <taxon>Bacteria</taxon>
        <taxon>Bacillati</taxon>
        <taxon>Chloroflexota</taxon>
        <taxon>Ktedonobacteria</taxon>
        <taxon>Ktedonobacterales</taxon>
        <taxon>Ktedonobacteraceae</taxon>
        <taxon>Ktedonospora</taxon>
    </lineage>
</organism>
<dbReference type="InterPro" id="IPR020843">
    <property type="entry name" value="ER"/>
</dbReference>
<comment type="caution">
    <text evidence="4">The sequence shown here is derived from an EMBL/GenBank/DDBJ whole genome shotgun (WGS) entry which is preliminary data.</text>
</comment>
<dbReference type="Pfam" id="PF08240">
    <property type="entry name" value="ADH_N"/>
    <property type="match status" value="1"/>
</dbReference>
<keyword evidence="2" id="KW-0560">Oxidoreductase</keyword>
<evidence type="ECO:0000256" key="2">
    <source>
        <dbReference type="ARBA" id="ARBA00023002"/>
    </source>
</evidence>
<evidence type="ECO:0000313" key="4">
    <source>
        <dbReference type="EMBL" id="GHO49292.1"/>
    </source>
</evidence>
<dbReference type="EMBL" id="BNJF01000005">
    <property type="protein sequence ID" value="GHO49292.1"/>
    <property type="molecule type" value="Genomic_DNA"/>
</dbReference>
<evidence type="ECO:0000259" key="3">
    <source>
        <dbReference type="SMART" id="SM00829"/>
    </source>
</evidence>
<protein>
    <submittedName>
        <fullName evidence="4">NADPH:quinone reductase</fullName>
    </submittedName>
</protein>
<accession>A0A8J3I368</accession>
<dbReference type="GO" id="GO:0035925">
    <property type="term" value="F:mRNA 3'-UTR AU-rich region binding"/>
    <property type="evidence" value="ECO:0007669"/>
    <property type="project" value="TreeGrafter"/>
</dbReference>
<gene>
    <name evidence="4" type="ORF">KSX_74550</name>
</gene>
<dbReference type="GO" id="GO:0005829">
    <property type="term" value="C:cytosol"/>
    <property type="evidence" value="ECO:0007669"/>
    <property type="project" value="TreeGrafter"/>
</dbReference>
<keyword evidence="5" id="KW-1185">Reference proteome</keyword>
<dbReference type="GO" id="GO:0008270">
    <property type="term" value="F:zinc ion binding"/>
    <property type="evidence" value="ECO:0007669"/>
    <property type="project" value="InterPro"/>
</dbReference>
<dbReference type="InterPro" id="IPR036291">
    <property type="entry name" value="NAD(P)-bd_dom_sf"/>
</dbReference>
<dbReference type="Gene3D" id="3.90.180.10">
    <property type="entry name" value="Medium-chain alcohol dehydrogenases, catalytic domain"/>
    <property type="match status" value="1"/>
</dbReference>
<proteinExistence type="predicted"/>
<dbReference type="PANTHER" id="PTHR48106">
    <property type="entry name" value="QUINONE OXIDOREDUCTASE PIG3-RELATED"/>
    <property type="match status" value="1"/>
</dbReference>
<feature type="domain" description="Enoyl reductase (ER)" evidence="3">
    <location>
        <begin position="10"/>
        <end position="324"/>
    </location>
</feature>
<dbReference type="InterPro" id="IPR002364">
    <property type="entry name" value="Quin_OxRdtase/zeta-crystal_CS"/>
</dbReference>
<dbReference type="SMART" id="SM00829">
    <property type="entry name" value="PKS_ER"/>
    <property type="match status" value="1"/>
</dbReference>
<dbReference type="PANTHER" id="PTHR48106:SF13">
    <property type="entry name" value="QUINONE OXIDOREDUCTASE-RELATED"/>
    <property type="match status" value="1"/>
</dbReference>
<dbReference type="Gene3D" id="3.40.50.720">
    <property type="entry name" value="NAD(P)-binding Rossmann-like Domain"/>
    <property type="match status" value="1"/>
</dbReference>
<name>A0A8J3I368_9CHLR</name>
<dbReference type="SUPFAM" id="SSF50129">
    <property type="entry name" value="GroES-like"/>
    <property type="match status" value="1"/>
</dbReference>
<dbReference type="AlphaFoldDB" id="A0A8J3I368"/>
<dbReference type="InterPro" id="IPR013149">
    <property type="entry name" value="ADH-like_C"/>
</dbReference>